<evidence type="ECO:0000256" key="4">
    <source>
        <dbReference type="ARBA" id="ARBA00022989"/>
    </source>
</evidence>
<evidence type="ECO:0000256" key="2">
    <source>
        <dbReference type="ARBA" id="ARBA00009399"/>
    </source>
</evidence>
<protein>
    <submittedName>
        <fullName evidence="8">GtrA family protein</fullName>
    </submittedName>
</protein>
<feature type="domain" description="GtrA/DPMS transmembrane" evidence="7">
    <location>
        <begin position="32"/>
        <end position="150"/>
    </location>
</feature>
<comment type="subcellular location">
    <subcellularLocation>
        <location evidence="1">Membrane</location>
        <topology evidence="1">Multi-pass membrane protein</topology>
    </subcellularLocation>
</comment>
<keyword evidence="4 6" id="KW-1133">Transmembrane helix</keyword>
<reference evidence="8 9" key="1">
    <citation type="submission" date="2019-07" db="EMBL/GenBank/DDBJ databases">
        <title>Ln-dependent methylotrophs.</title>
        <authorList>
            <person name="Tani A."/>
        </authorList>
    </citation>
    <scope>NUCLEOTIDE SEQUENCE [LARGE SCALE GENOMIC DNA]</scope>
    <source>
        <strain evidence="8 9">SM12</strain>
    </source>
</reference>
<dbReference type="InterPro" id="IPR051401">
    <property type="entry name" value="GtrA_CellWall_Glycosyl"/>
</dbReference>
<evidence type="ECO:0000256" key="1">
    <source>
        <dbReference type="ARBA" id="ARBA00004141"/>
    </source>
</evidence>
<dbReference type="GO" id="GO:0000271">
    <property type="term" value="P:polysaccharide biosynthetic process"/>
    <property type="evidence" value="ECO:0007669"/>
    <property type="project" value="InterPro"/>
</dbReference>
<gene>
    <name evidence="8" type="ORF">FNA46_18145</name>
</gene>
<proteinExistence type="inferred from homology"/>
<dbReference type="AlphaFoldDB" id="A0A549T3A6"/>
<comment type="caution">
    <text evidence="8">The sequence shown here is derived from an EMBL/GenBank/DDBJ whole genome shotgun (WGS) entry which is preliminary data.</text>
</comment>
<keyword evidence="5 6" id="KW-0472">Membrane</keyword>
<sequence length="164" mass="17194">MARGAFGSRDGPRPSPGGQRMIGRLLQSSLLRFGVVAVIGLGVDLGTAWTLAAKLGLPLTLAAFAGFVCGAIVNYLMHEFWTFRDASSSVSMRRGLLYLVAVGVTLVARLAAVMVLQPILGSIGQGLGVLVTATAFSFVVNYIVSRHLVFARAGATSVKAPHHD</sequence>
<evidence type="ECO:0000256" key="5">
    <source>
        <dbReference type="ARBA" id="ARBA00023136"/>
    </source>
</evidence>
<name>A0A549T3A6_9HYPH</name>
<feature type="transmembrane region" description="Helical" evidence="6">
    <location>
        <begin position="96"/>
        <end position="120"/>
    </location>
</feature>
<keyword evidence="9" id="KW-1185">Reference proteome</keyword>
<dbReference type="PANTHER" id="PTHR38459:SF1">
    <property type="entry name" value="PROPHAGE BACTOPRENOL-LINKED GLUCOSE TRANSLOCASE HOMOLOG"/>
    <property type="match status" value="1"/>
</dbReference>
<dbReference type="EMBL" id="VJMG01000055">
    <property type="protein sequence ID" value="TRL36367.1"/>
    <property type="molecule type" value="Genomic_DNA"/>
</dbReference>
<accession>A0A549T3A6</accession>
<organism evidence="8 9">
    <name type="scientific">Rhizobium straminoryzae</name>
    <dbReference type="NCBI Taxonomy" id="1387186"/>
    <lineage>
        <taxon>Bacteria</taxon>
        <taxon>Pseudomonadati</taxon>
        <taxon>Pseudomonadota</taxon>
        <taxon>Alphaproteobacteria</taxon>
        <taxon>Hyphomicrobiales</taxon>
        <taxon>Rhizobiaceae</taxon>
        <taxon>Rhizobium/Agrobacterium group</taxon>
        <taxon>Rhizobium</taxon>
    </lineage>
</organism>
<evidence type="ECO:0000313" key="9">
    <source>
        <dbReference type="Proteomes" id="UP000316801"/>
    </source>
</evidence>
<dbReference type="GO" id="GO:0005886">
    <property type="term" value="C:plasma membrane"/>
    <property type="evidence" value="ECO:0007669"/>
    <property type="project" value="TreeGrafter"/>
</dbReference>
<feature type="transmembrane region" description="Helical" evidence="6">
    <location>
        <begin position="30"/>
        <end position="49"/>
    </location>
</feature>
<feature type="transmembrane region" description="Helical" evidence="6">
    <location>
        <begin position="55"/>
        <end position="76"/>
    </location>
</feature>
<dbReference type="Proteomes" id="UP000316801">
    <property type="component" value="Unassembled WGS sequence"/>
</dbReference>
<comment type="similarity">
    <text evidence="2">Belongs to the GtrA family.</text>
</comment>
<dbReference type="Pfam" id="PF04138">
    <property type="entry name" value="GtrA_DPMS_TM"/>
    <property type="match status" value="1"/>
</dbReference>
<dbReference type="PANTHER" id="PTHR38459">
    <property type="entry name" value="PROPHAGE BACTOPRENOL-LINKED GLUCOSE TRANSLOCASE HOMOLOG"/>
    <property type="match status" value="1"/>
</dbReference>
<evidence type="ECO:0000259" key="7">
    <source>
        <dbReference type="Pfam" id="PF04138"/>
    </source>
</evidence>
<dbReference type="InterPro" id="IPR007267">
    <property type="entry name" value="GtrA_DPMS_TM"/>
</dbReference>
<feature type="transmembrane region" description="Helical" evidence="6">
    <location>
        <begin position="126"/>
        <end position="144"/>
    </location>
</feature>
<evidence type="ECO:0000313" key="8">
    <source>
        <dbReference type="EMBL" id="TRL36367.1"/>
    </source>
</evidence>
<evidence type="ECO:0000256" key="6">
    <source>
        <dbReference type="SAM" id="Phobius"/>
    </source>
</evidence>
<keyword evidence="3 6" id="KW-0812">Transmembrane</keyword>
<evidence type="ECO:0000256" key="3">
    <source>
        <dbReference type="ARBA" id="ARBA00022692"/>
    </source>
</evidence>